<dbReference type="InterPro" id="IPR013785">
    <property type="entry name" value="Aldolase_TIM"/>
</dbReference>
<reference evidence="1 2" key="1">
    <citation type="submission" date="2020-08" db="EMBL/GenBank/DDBJ databases">
        <title>A Genomic Blueprint of the Chicken Gut Microbiome.</title>
        <authorList>
            <person name="Gilroy R."/>
            <person name="Ravi A."/>
            <person name="Getino M."/>
            <person name="Pursley I."/>
            <person name="Horton D.L."/>
            <person name="Alikhan N.-F."/>
            <person name="Baker D."/>
            <person name="Gharbi K."/>
            <person name="Hall N."/>
            <person name="Watson M."/>
            <person name="Adriaenssens E.M."/>
            <person name="Foster-Nyarko E."/>
            <person name="Jarju S."/>
            <person name="Secka A."/>
            <person name="Antonio M."/>
            <person name="Oren A."/>
            <person name="Chaudhuri R."/>
            <person name="La Ragione R.M."/>
            <person name="Hildebrand F."/>
            <person name="Pallen M.J."/>
        </authorList>
    </citation>
    <scope>NUCLEOTIDE SEQUENCE [LARGE SCALE GENOMIC DNA]</scope>
    <source>
        <strain evidence="1 2">N37</strain>
    </source>
</reference>
<evidence type="ECO:0000313" key="2">
    <source>
        <dbReference type="Proteomes" id="UP000627166"/>
    </source>
</evidence>
<evidence type="ECO:0008006" key="3">
    <source>
        <dbReference type="Google" id="ProtNLM"/>
    </source>
</evidence>
<name>A0ABR8YXX3_9CLOT</name>
<keyword evidence="2" id="KW-1185">Reference proteome</keyword>
<organism evidence="1 2">
    <name type="scientific">Clostridium faecium</name>
    <dbReference type="NCBI Taxonomy" id="2762223"/>
    <lineage>
        <taxon>Bacteria</taxon>
        <taxon>Bacillati</taxon>
        <taxon>Bacillota</taxon>
        <taxon>Clostridia</taxon>
        <taxon>Eubacteriales</taxon>
        <taxon>Clostridiaceae</taxon>
        <taxon>Clostridium</taxon>
    </lineage>
</organism>
<dbReference type="RefSeq" id="WP_191741650.1">
    <property type="nucleotide sequence ID" value="NZ_JACSQB010000165.1"/>
</dbReference>
<evidence type="ECO:0000313" key="1">
    <source>
        <dbReference type="EMBL" id="MBD8048699.1"/>
    </source>
</evidence>
<dbReference type="EMBL" id="JACSQB010000165">
    <property type="protein sequence ID" value="MBD8048699.1"/>
    <property type="molecule type" value="Genomic_DNA"/>
</dbReference>
<dbReference type="Gene3D" id="3.20.20.70">
    <property type="entry name" value="Aldolase class I"/>
    <property type="match status" value="1"/>
</dbReference>
<gene>
    <name evidence="1" type="ORF">H9637_16960</name>
</gene>
<dbReference type="Proteomes" id="UP000627166">
    <property type="component" value="Unassembled WGS sequence"/>
</dbReference>
<comment type="caution">
    <text evidence="1">The sequence shown here is derived from an EMBL/GenBank/DDBJ whole genome shotgun (WGS) entry which is preliminary data.</text>
</comment>
<protein>
    <recommendedName>
        <fullName evidence="3">SPASM domain-containing protein</fullName>
    </recommendedName>
</protein>
<proteinExistence type="predicted"/>
<sequence>MCPCQLFYNDPKHYMGNIFSDIDTINENLNISQKNILENNQKENITQCKSCISNFWCFRCIGKNKESKNYGACKNTQECSYYQKLTEKTLNKFSELINKNLFIELINSCNELIKSSL</sequence>
<accession>A0ABR8YXX3</accession>